<dbReference type="EMBL" id="CP012333">
    <property type="protein sequence ID" value="AKV01754.1"/>
    <property type="molecule type" value="Genomic_DNA"/>
</dbReference>
<name>A0A0K1Q7R5_9BACT</name>
<reference evidence="1 2" key="1">
    <citation type="submission" date="2015-08" db="EMBL/GenBank/DDBJ databases">
        <authorList>
            <person name="Babu N.S."/>
            <person name="Beckwith C.J."/>
            <person name="Beseler K.G."/>
            <person name="Brison A."/>
            <person name="Carone J.V."/>
            <person name="Caskin T.P."/>
            <person name="Diamond M."/>
            <person name="Durham M.E."/>
            <person name="Foxe J.M."/>
            <person name="Go M."/>
            <person name="Henderson B.A."/>
            <person name="Jones I.B."/>
            <person name="McGettigan J.A."/>
            <person name="Micheletti S.J."/>
            <person name="Nasrallah M.E."/>
            <person name="Ortiz D."/>
            <person name="Piller C.R."/>
            <person name="Privatt S.R."/>
            <person name="Schneider S.L."/>
            <person name="Sharp S."/>
            <person name="Smith T.C."/>
            <person name="Stanton J.D."/>
            <person name="Ullery H.E."/>
            <person name="Wilson R.J."/>
            <person name="Serrano M.G."/>
            <person name="Buck G."/>
            <person name="Lee V."/>
            <person name="Wang Y."/>
            <person name="Carvalho R."/>
            <person name="Voegtly L."/>
            <person name="Shi R."/>
            <person name="Duckworth R."/>
            <person name="Johnson A."/>
            <person name="Loviza R."/>
            <person name="Walstead R."/>
            <person name="Shah Z."/>
            <person name="Kiflezghi M."/>
            <person name="Wade K."/>
            <person name="Ball S.L."/>
            <person name="Bradley K.W."/>
            <person name="Asai D.J."/>
            <person name="Bowman C.A."/>
            <person name="Russell D.A."/>
            <person name="Pope W.H."/>
            <person name="Jacobs-Sera D."/>
            <person name="Hendrix R.W."/>
            <person name="Hatfull G.F."/>
        </authorList>
    </citation>
    <scope>NUCLEOTIDE SEQUENCE [LARGE SCALE GENOMIC DNA]</scope>
    <source>
        <strain evidence="1 2">DSM 27648</strain>
    </source>
</reference>
<dbReference type="KEGG" id="llu:AKJ09_08417"/>
<keyword evidence="2" id="KW-1185">Reference proteome</keyword>
<evidence type="ECO:0000313" key="1">
    <source>
        <dbReference type="EMBL" id="AKV01754.1"/>
    </source>
</evidence>
<accession>A0A0K1Q7R5</accession>
<sequence length="42" mass="4535">MSAKTASVQPAVANTVAATLPPTQEEYIARLKMPKGIPRQLR</sequence>
<evidence type="ECO:0000313" key="2">
    <source>
        <dbReference type="Proteomes" id="UP000064967"/>
    </source>
</evidence>
<organism evidence="1 2">
    <name type="scientific">Labilithrix luteola</name>
    <dbReference type="NCBI Taxonomy" id="1391654"/>
    <lineage>
        <taxon>Bacteria</taxon>
        <taxon>Pseudomonadati</taxon>
        <taxon>Myxococcota</taxon>
        <taxon>Polyangia</taxon>
        <taxon>Polyangiales</taxon>
        <taxon>Labilitrichaceae</taxon>
        <taxon>Labilithrix</taxon>
    </lineage>
</organism>
<gene>
    <name evidence="1" type="ORF">AKJ09_08417</name>
</gene>
<dbReference type="Proteomes" id="UP000064967">
    <property type="component" value="Chromosome"/>
</dbReference>
<proteinExistence type="predicted"/>
<protein>
    <submittedName>
        <fullName evidence="1">Uncharacterized protein</fullName>
    </submittedName>
</protein>
<dbReference type="STRING" id="1391654.AKJ09_08417"/>
<dbReference type="AlphaFoldDB" id="A0A0K1Q7R5"/>